<dbReference type="SUPFAM" id="SSF52374">
    <property type="entry name" value="Nucleotidylyl transferase"/>
    <property type="match status" value="1"/>
</dbReference>
<name>A0A097EY05_9CAUD</name>
<dbReference type="GeneID" id="22111458"/>
<proteinExistence type="predicted"/>
<dbReference type="OrthoDB" id="19582at10239"/>
<dbReference type="InterPro" id="IPR014729">
    <property type="entry name" value="Rossmann-like_a/b/a_fold"/>
</dbReference>
<dbReference type="Gene3D" id="3.40.50.620">
    <property type="entry name" value="HUPs"/>
    <property type="match status" value="1"/>
</dbReference>
<gene>
    <name evidence="1" type="primary">418</name>
    <name evidence="1" type="ORF">PBI_121Q_418</name>
</gene>
<dbReference type="EMBL" id="KM507819">
    <property type="protein sequence ID" value="AIT14308.1"/>
    <property type="molecule type" value="Genomic_DNA"/>
</dbReference>
<dbReference type="KEGG" id="vg:22111458"/>
<evidence type="ECO:0000313" key="1">
    <source>
        <dbReference type="EMBL" id="AIT14308.1"/>
    </source>
</evidence>
<accession>A0A097EY05</accession>
<protein>
    <submittedName>
        <fullName evidence="1">Ribonucleotide reductase A</fullName>
    </submittedName>
</protein>
<organism evidence="1 2">
    <name type="scientific">Escherichia phage 121Q</name>
    <dbReference type="NCBI Taxonomy" id="1555202"/>
    <lineage>
        <taxon>Viruses</taxon>
        <taxon>Duplodnaviria</taxon>
        <taxon>Heunggongvirae</taxon>
        <taxon>Uroviricota</taxon>
        <taxon>Caudoviricetes</taxon>
        <taxon>Asteriusvirus</taxon>
        <taxon>Asteriusvirus av121Q</taxon>
    </lineage>
</organism>
<sequence>MKETCVLTFGRINPVHRGHGLVFEKAKTLQEQYNADLKIYLSTSTDNIKNPLPPELKMYYTEGFYPSVQENIYTEDNLFDIMRELDGKYLDVLFICGSDRIDSFQKTLDMYNGKLYNFCSIKAIQAGIDRNVSQYSSTQMRNFAKNEDFDSFREFLPGNDEDLKIQLFEDVIKYMRK</sequence>
<dbReference type="Proteomes" id="UP000029889">
    <property type="component" value="Segment"/>
</dbReference>
<evidence type="ECO:0000313" key="2">
    <source>
        <dbReference type="Proteomes" id="UP000029889"/>
    </source>
</evidence>
<reference evidence="1 2" key="1">
    <citation type="submission" date="2014-09" db="EMBL/GenBank/DDBJ databases">
        <authorList>
            <person name="Lapin J.S."/>
            <person name="Pope W.H."/>
            <person name="Hua J."/>
            <person name="Ford M.E."/>
            <person name="Conway J.F."/>
            <person name="Hatfull G.F."/>
            <person name="Hendrix R.W."/>
        </authorList>
    </citation>
    <scope>NUCLEOTIDE SEQUENCE [LARGE SCALE GENOMIC DNA]</scope>
</reference>
<keyword evidence="2" id="KW-1185">Reference proteome</keyword>
<dbReference type="RefSeq" id="YP_009102005.1">
    <property type="nucleotide sequence ID" value="NC_025447.1"/>
</dbReference>